<organism evidence="1 2">
    <name type="scientific">Agathobacter rectalis</name>
    <dbReference type="NCBI Taxonomy" id="39491"/>
    <lineage>
        <taxon>Bacteria</taxon>
        <taxon>Bacillati</taxon>
        <taxon>Bacillota</taxon>
        <taxon>Clostridia</taxon>
        <taxon>Lachnospirales</taxon>
        <taxon>Lachnospiraceae</taxon>
        <taxon>Agathobacter</taxon>
    </lineage>
</organism>
<reference evidence="1 2" key="1">
    <citation type="submission" date="2018-08" db="EMBL/GenBank/DDBJ databases">
        <title>A genome reference for cultivated species of the human gut microbiota.</title>
        <authorList>
            <person name="Zou Y."/>
            <person name="Xue W."/>
            <person name="Luo G."/>
        </authorList>
    </citation>
    <scope>NUCLEOTIDE SEQUENCE [LARGE SCALE GENOMIC DNA]</scope>
    <source>
        <strain evidence="1 2">OM07-13</strain>
    </source>
</reference>
<dbReference type="RefSeq" id="WP_015568486.1">
    <property type="nucleotide sequence ID" value="NZ_QSTP01000028.1"/>
</dbReference>
<dbReference type="AlphaFoldDB" id="A0A3E4Y2B3"/>
<evidence type="ECO:0000313" key="2">
    <source>
        <dbReference type="Proteomes" id="UP000260758"/>
    </source>
</evidence>
<dbReference type="Proteomes" id="UP000260758">
    <property type="component" value="Unassembled WGS sequence"/>
</dbReference>
<accession>A0A3E4Y2B3</accession>
<proteinExistence type="predicted"/>
<evidence type="ECO:0000313" key="1">
    <source>
        <dbReference type="EMBL" id="RGM67003.1"/>
    </source>
</evidence>
<name>A0A3E4Y2B3_9FIRM</name>
<comment type="caution">
    <text evidence="1">The sequence shown here is derived from an EMBL/GenBank/DDBJ whole genome shotgun (WGS) entry which is preliminary data.</text>
</comment>
<sequence length="131" mass="15072">MDYNIIILSISTLRKQVDKCVGRWGDKKITYYSQLEPVSRMLIEEKGNIDEVLAICTTKAIEKTEFSEEDGESNLVMSAYDYYVKRINGAFPNNGIKFTQCPSNAFDEKNEIEKENAIVEVARYILNKKMI</sequence>
<gene>
    <name evidence="1" type="ORF">DXB99_17110</name>
</gene>
<dbReference type="EMBL" id="QSTP01000028">
    <property type="protein sequence ID" value="RGM67003.1"/>
    <property type="molecule type" value="Genomic_DNA"/>
</dbReference>
<protein>
    <submittedName>
        <fullName evidence="1">Uncharacterized protein</fullName>
    </submittedName>
</protein>